<dbReference type="AlphaFoldDB" id="A0A1X7VQ35"/>
<comment type="subunit">
    <text evidence="11">Homotetramer. Interacts with MFN1 and MFN2; functions as a guanyl-nucleotide exchange factor/GEF for MFN2 and also probably MFN1.</text>
</comment>
<dbReference type="InterPro" id="IPR007537">
    <property type="entry name" value="tRNAHis_GuaTrfase_Thg1"/>
</dbReference>
<keyword evidence="3 12" id="KW-0819">tRNA processing</keyword>
<keyword evidence="7 12" id="KW-0460">Magnesium</keyword>
<feature type="domain" description="Thg1 C-terminal" evidence="18">
    <location>
        <begin position="137"/>
        <end position="272"/>
    </location>
</feature>
<dbReference type="eggNOG" id="KOG2721">
    <property type="taxonomic scope" value="Eukaryota"/>
</dbReference>
<evidence type="ECO:0000313" key="19">
    <source>
        <dbReference type="EnsemblMetazoa" id="Aqu2.1.41538_001"/>
    </source>
</evidence>
<keyword evidence="20" id="KW-1185">Reference proteome</keyword>
<keyword evidence="8 12" id="KW-0342">GTP-binding</keyword>
<evidence type="ECO:0000256" key="15">
    <source>
        <dbReference type="SAM" id="MobiDB-lite"/>
    </source>
</evidence>
<evidence type="ECO:0000256" key="3">
    <source>
        <dbReference type="ARBA" id="ARBA00022694"/>
    </source>
</evidence>
<keyword evidence="6 12" id="KW-0547">Nucleotide-binding</keyword>
<accession>A0A1X7VQ35</accession>
<dbReference type="Gene3D" id="3.30.70.3000">
    <property type="match status" value="1"/>
</dbReference>
<gene>
    <name evidence="19" type="primary">100636648</name>
</gene>
<evidence type="ECO:0000256" key="5">
    <source>
        <dbReference type="ARBA" id="ARBA00022723"/>
    </source>
</evidence>
<feature type="domain" description="tRNAHis guanylyltransferase catalytic" evidence="17">
    <location>
        <begin position="6"/>
        <end position="134"/>
    </location>
</feature>
<dbReference type="PANTHER" id="PTHR12729">
    <property type="entry name" value="TRNA(HIS) GUANYLYLTRANSFERASE-RELATED"/>
    <property type="match status" value="1"/>
</dbReference>
<feature type="binding site" evidence="14">
    <location>
        <position position="29"/>
    </location>
    <ligand>
        <name>Mg(2+)</name>
        <dbReference type="ChEBI" id="CHEBI:18420"/>
        <label>1</label>
        <note>catalytic</note>
    </ligand>
</feature>
<dbReference type="GO" id="GO:0000287">
    <property type="term" value="F:magnesium ion binding"/>
    <property type="evidence" value="ECO:0007669"/>
    <property type="project" value="UniProtKB-UniRule"/>
</dbReference>
<dbReference type="OrthoDB" id="62560at2759"/>
<keyword evidence="2 12" id="KW-0808">Transferase</keyword>
<evidence type="ECO:0000256" key="1">
    <source>
        <dbReference type="ARBA" id="ARBA00010113"/>
    </source>
</evidence>
<feature type="compositionally biased region" description="Low complexity" evidence="15">
    <location>
        <begin position="221"/>
        <end position="235"/>
    </location>
</feature>
<keyword evidence="4 12" id="KW-0548">Nucleotidyltransferase</keyword>
<feature type="transmembrane region" description="Helical" evidence="16">
    <location>
        <begin position="93"/>
        <end position="112"/>
    </location>
</feature>
<keyword evidence="16" id="KW-0472">Membrane</keyword>
<evidence type="ECO:0000259" key="18">
    <source>
        <dbReference type="Pfam" id="PF14413"/>
    </source>
</evidence>
<evidence type="ECO:0000256" key="4">
    <source>
        <dbReference type="ARBA" id="ARBA00022695"/>
    </source>
</evidence>
<reference evidence="19" key="2">
    <citation type="submission" date="2017-05" db="UniProtKB">
        <authorList>
            <consortium name="EnsemblMetazoa"/>
        </authorList>
    </citation>
    <scope>IDENTIFICATION</scope>
</reference>
<name>A0A1X7VQ35_AMPQE</name>
<evidence type="ECO:0000256" key="13">
    <source>
        <dbReference type="PIRSR" id="PIRSR028980-1"/>
    </source>
</evidence>
<dbReference type="PIRSF" id="PIRSF028980">
    <property type="entry name" value="tRNAHis_guanylyltransferase"/>
    <property type="match status" value="1"/>
</dbReference>
<dbReference type="EC" id="2.7.7.79" evidence="12"/>
<protein>
    <recommendedName>
        <fullName evidence="12">tRNA(His) guanylyltransferase</fullName>
        <ecNumber evidence="12">2.7.7.79</ecNumber>
    </recommendedName>
    <alternativeName>
        <fullName evidence="12">tRNA-histidine guanylyltransferase</fullName>
    </alternativeName>
</protein>
<evidence type="ECO:0000256" key="2">
    <source>
        <dbReference type="ARBA" id="ARBA00022679"/>
    </source>
</evidence>
<dbReference type="GO" id="GO:0008193">
    <property type="term" value="F:tRNA guanylyltransferase activity"/>
    <property type="evidence" value="ECO:0007669"/>
    <property type="project" value="UniProtKB-UniRule"/>
</dbReference>
<dbReference type="EnsemblMetazoa" id="XM_011411247.2">
    <property type="protein sequence ID" value="XP_011409549.1"/>
    <property type="gene ID" value="LOC100636648"/>
</dbReference>
<evidence type="ECO:0000256" key="14">
    <source>
        <dbReference type="PIRSR" id="PIRSR028980-2"/>
    </source>
</evidence>
<evidence type="ECO:0000313" key="20">
    <source>
        <dbReference type="Proteomes" id="UP000007879"/>
    </source>
</evidence>
<keyword evidence="5 12" id="KW-0479">Metal-binding</keyword>
<feature type="region of interest" description="Disordered" evidence="15">
    <location>
        <begin position="221"/>
        <end position="247"/>
    </location>
</feature>
<feature type="binding site" evidence="13">
    <location>
        <begin position="29"/>
        <end position="34"/>
    </location>
    <ligand>
        <name>GTP</name>
        <dbReference type="ChEBI" id="CHEBI:37565"/>
    </ligand>
</feature>
<comment type="cofactor">
    <cofactor evidence="14">
        <name>Mg(2+)</name>
        <dbReference type="ChEBI" id="CHEBI:18420"/>
    </cofactor>
    <text evidence="14">Binds 2 magnesium ions per subunit.</text>
</comment>
<dbReference type="InterPro" id="IPR025845">
    <property type="entry name" value="Thg1_C_dom"/>
</dbReference>
<feature type="binding site" evidence="13">
    <location>
        <begin position="75"/>
        <end position="76"/>
    </location>
    <ligand>
        <name>GTP</name>
        <dbReference type="ChEBI" id="CHEBI:37565"/>
    </ligand>
</feature>
<dbReference type="Proteomes" id="UP000007879">
    <property type="component" value="Unassembled WGS sequence"/>
</dbReference>
<dbReference type="Pfam" id="PF04446">
    <property type="entry name" value="Thg1"/>
    <property type="match status" value="1"/>
</dbReference>
<evidence type="ECO:0000256" key="16">
    <source>
        <dbReference type="SAM" id="Phobius"/>
    </source>
</evidence>
<dbReference type="GO" id="GO:0005525">
    <property type="term" value="F:GTP binding"/>
    <property type="evidence" value="ECO:0007669"/>
    <property type="project" value="UniProtKB-UniRule"/>
</dbReference>
<evidence type="ECO:0000256" key="12">
    <source>
        <dbReference type="PIRNR" id="PIRNR028980"/>
    </source>
</evidence>
<evidence type="ECO:0000256" key="9">
    <source>
        <dbReference type="ARBA" id="ARBA00047281"/>
    </source>
</evidence>
<dbReference type="PANTHER" id="PTHR12729:SF6">
    <property type="entry name" value="TRNA(HIS) GUANYLYLTRANSFERASE-RELATED"/>
    <property type="match status" value="1"/>
</dbReference>
<dbReference type="KEGG" id="aqu:100636648"/>
<comment type="function">
    <text evidence="10">Adds a GMP to the 5'-end of tRNA(His) after transcription and RNase P cleavage. This step is essential for proper recognition of the tRNA and for the fidelity of protein synthesis. Also functions as a guanyl-nucleotide exchange factor/GEF for the MFN1 and MFN2 mitofusins thereby regulating mitochondrial fusion. By regulating both mitochondrial dynamics and bioenergetic function, it contributes to cell survival following oxidative stress.</text>
</comment>
<comment type="catalytic activity">
    <reaction evidence="9 12">
        <text>a 5'-end ribonucleotide-tRNA(His) + GTP + ATP + H2O = a 5'-end phospho-guanosine-ribonucleotide-tRNA(His) + AMP + 2 diphosphate + H(+)</text>
        <dbReference type="Rhea" id="RHEA:54564"/>
        <dbReference type="Rhea" id="RHEA-COMP:14193"/>
        <dbReference type="Rhea" id="RHEA-COMP:14917"/>
        <dbReference type="ChEBI" id="CHEBI:15377"/>
        <dbReference type="ChEBI" id="CHEBI:15378"/>
        <dbReference type="ChEBI" id="CHEBI:30616"/>
        <dbReference type="ChEBI" id="CHEBI:33019"/>
        <dbReference type="ChEBI" id="CHEBI:37565"/>
        <dbReference type="ChEBI" id="CHEBI:138282"/>
        <dbReference type="ChEBI" id="CHEBI:141847"/>
        <dbReference type="ChEBI" id="CHEBI:456215"/>
        <dbReference type="EC" id="2.7.7.79"/>
    </reaction>
</comment>
<feature type="binding site" evidence="14">
    <location>
        <position position="30"/>
    </location>
    <ligand>
        <name>Mg(2+)</name>
        <dbReference type="ChEBI" id="CHEBI:18420"/>
        <label>1</label>
        <note>catalytic</note>
    </ligand>
</feature>
<comment type="similarity">
    <text evidence="1 12">Belongs to the tRNA(His) guanylyltransferase family.</text>
</comment>
<dbReference type="STRING" id="400682.A0A1X7VQ35"/>
<evidence type="ECO:0000256" key="8">
    <source>
        <dbReference type="ARBA" id="ARBA00023134"/>
    </source>
</evidence>
<evidence type="ECO:0000256" key="6">
    <source>
        <dbReference type="ARBA" id="ARBA00022741"/>
    </source>
</evidence>
<organism evidence="19">
    <name type="scientific">Amphimedon queenslandica</name>
    <name type="common">Sponge</name>
    <dbReference type="NCBI Taxonomy" id="400682"/>
    <lineage>
        <taxon>Eukaryota</taxon>
        <taxon>Metazoa</taxon>
        <taxon>Porifera</taxon>
        <taxon>Demospongiae</taxon>
        <taxon>Heteroscleromorpha</taxon>
        <taxon>Haplosclerida</taxon>
        <taxon>Niphatidae</taxon>
        <taxon>Amphimedon</taxon>
    </lineage>
</organism>
<sequence length="283" mass="32420">MAKSKFEYVKGFEMSDSCLPNTWLVLRLDGRGFHRFAMAHNFAKPNDILALNLMNKAASAVMQEFQDIFIAYGQSDEFSFIFKRSTNLFGRRASKLLSTVVSLFSASYVFYWSQFMKTPLLYPPAFDSRIVLYPSAKNLRDYLSWRQADCHINNLYNTCFWSLVESGLKNEEAQKRLNGTESSQKNEILFNEFGINYNNEPEQFKKGSVLLWENYHEKIQSNDGSSVGDSGNDPGKANTESAVGDSVMESTREGFTFRKRKRVVVSHVDIIGDSFWDNNNLLD</sequence>
<dbReference type="InterPro" id="IPR038469">
    <property type="entry name" value="tRNAHis_GuaTrfase_Thg1_sf"/>
</dbReference>
<dbReference type="FunFam" id="3.30.70.3000:FF:000001">
    <property type="entry name" value="tRNA(His) guanylyltransferase"/>
    <property type="match status" value="1"/>
</dbReference>
<evidence type="ECO:0000259" key="17">
    <source>
        <dbReference type="Pfam" id="PF04446"/>
    </source>
</evidence>
<dbReference type="InParanoid" id="A0A1X7VQ35"/>
<keyword evidence="16" id="KW-0812">Transmembrane</keyword>
<evidence type="ECO:0000256" key="7">
    <source>
        <dbReference type="ARBA" id="ARBA00022842"/>
    </source>
</evidence>
<reference evidence="20" key="1">
    <citation type="journal article" date="2010" name="Nature">
        <title>The Amphimedon queenslandica genome and the evolution of animal complexity.</title>
        <authorList>
            <person name="Srivastava M."/>
            <person name="Simakov O."/>
            <person name="Chapman J."/>
            <person name="Fahey B."/>
            <person name="Gauthier M.E."/>
            <person name="Mitros T."/>
            <person name="Richards G.S."/>
            <person name="Conaco C."/>
            <person name="Dacre M."/>
            <person name="Hellsten U."/>
            <person name="Larroux C."/>
            <person name="Putnam N.H."/>
            <person name="Stanke M."/>
            <person name="Adamska M."/>
            <person name="Darling A."/>
            <person name="Degnan S.M."/>
            <person name="Oakley T.H."/>
            <person name="Plachetzki D.C."/>
            <person name="Zhai Y."/>
            <person name="Adamski M."/>
            <person name="Calcino A."/>
            <person name="Cummins S.F."/>
            <person name="Goodstein D.M."/>
            <person name="Harris C."/>
            <person name="Jackson D.J."/>
            <person name="Leys S.P."/>
            <person name="Shu S."/>
            <person name="Woodcroft B.J."/>
            <person name="Vervoort M."/>
            <person name="Kosik K.S."/>
            <person name="Manning G."/>
            <person name="Degnan B.M."/>
            <person name="Rokhsar D.S."/>
        </authorList>
    </citation>
    <scope>NUCLEOTIDE SEQUENCE [LARGE SCALE GENOMIC DNA]</scope>
</reference>
<evidence type="ECO:0000256" key="11">
    <source>
        <dbReference type="ARBA" id="ARBA00065710"/>
    </source>
</evidence>
<evidence type="ECO:0000256" key="10">
    <source>
        <dbReference type="ARBA" id="ARBA00058346"/>
    </source>
</evidence>
<dbReference type="Pfam" id="PF14413">
    <property type="entry name" value="Thg1C"/>
    <property type="match status" value="1"/>
</dbReference>
<feature type="binding site" evidence="14">
    <location>
        <position position="76"/>
    </location>
    <ligand>
        <name>Mg(2+)</name>
        <dbReference type="ChEBI" id="CHEBI:18420"/>
        <label>1</label>
        <note>catalytic</note>
    </ligand>
</feature>
<dbReference type="InterPro" id="IPR024956">
    <property type="entry name" value="tRNAHis_GuaTrfase_cat"/>
</dbReference>
<dbReference type="EnsemblMetazoa" id="Aqu2.1.41538_001">
    <property type="protein sequence ID" value="Aqu2.1.41538_001"/>
    <property type="gene ID" value="Aqu2.1.41538"/>
</dbReference>
<keyword evidence="16" id="KW-1133">Transmembrane helix</keyword>
<feature type="binding site" evidence="14">
    <location>
        <position position="76"/>
    </location>
    <ligand>
        <name>Mg(2+)</name>
        <dbReference type="ChEBI" id="CHEBI:18420"/>
        <label>2</label>
        <note>catalytic</note>
    </ligand>
</feature>
<dbReference type="GO" id="GO:0006400">
    <property type="term" value="P:tRNA modification"/>
    <property type="evidence" value="ECO:0007669"/>
    <property type="project" value="UniProtKB-UniRule"/>
</dbReference>
<proteinExistence type="inferred from homology"/>
<feature type="binding site" evidence="14">
    <location>
        <position position="29"/>
    </location>
    <ligand>
        <name>Mg(2+)</name>
        <dbReference type="ChEBI" id="CHEBI:18420"/>
        <label>2</label>
        <note>catalytic</note>
    </ligand>
</feature>